<dbReference type="OrthoDB" id="1708998at2759"/>
<reference evidence="2 3" key="3">
    <citation type="submission" date="2019-11" db="EMBL/GenBank/DDBJ databases">
        <title>A de novo genome assembly of a pear dwarfing rootstock.</title>
        <authorList>
            <person name="Wang F."/>
            <person name="Wang J."/>
            <person name="Li S."/>
            <person name="Zhang Y."/>
            <person name="Fang M."/>
            <person name="Ma L."/>
            <person name="Zhao Y."/>
            <person name="Jiang S."/>
        </authorList>
    </citation>
    <scope>NUCLEOTIDE SEQUENCE [LARGE SCALE GENOMIC DNA]</scope>
    <source>
        <strain evidence="2">S2</strain>
        <tissue evidence="2">Leaf</tissue>
    </source>
</reference>
<feature type="region of interest" description="Disordered" evidence="1">
    <location>
        <begin position="222"/>
        <end position="261"/>
    </location>
</feature>
<dbReference type="Proteomes" id="UP000327157">
    <property type="component" value="Chromosome 7"/>
</dbReference>
<proteinExistence type="predicted"/>
<sequence length="261" mass="29577">MNDKNKDQSVPAANPYDLGQQFQFTYTIVVAMVKNCPTTKWRSWKDVPENMKKAVMDELLANSINRSKKKLLHQFGSQRFSKLEERHKGGSKFPEIDMFKEVYVQPVDKLREQFHVRPDCSEGGGFSASFETLIEEVFPLEDAGFQIMTATLDQTLGCRHGNVHRGLRKAHLRDLSASSSRQRTEEVQTLKFKVSQIVAQNNLMNQIRWALQIFGIHFPDIEPPPKTTSQPPAIVAMTSQPPPPDAATTPPTDDCDVDDYL</sequence>
<evidence type="ECO:0000256" key="1">
    <source>
        <dbReference type="SAM" id="MobiDB-lite"/>
    </source>
</evidence>
<reference evidence="2 3" key="1">
    <citation type="submission" date="2019-09" db="EMBL/GenBank/DDBJ databases">
        <authorList>
            <person name="Ou C."/>
        </authorList>
    </citation>
    <scope>NUCLEOTIDE SEQUENCE [LARGE SCALE GENOMIC DNA]</scope>
    <source>
        <strain evidence="2">S2</strain>
        <tissue evidence="2">Leaf</tissue>
    </source>
</reference>
<dbReference type="EMBL" id="SMOL01000781">
    <property type="protein sequence ID" value="KAB2595258.1"/>
    <property type="molecule type" value="Genomic_DNA"/>
</dbReference>
<evidence type="ECO:0000313" key="2">
    <source>
        <dbReference type="EMBL" id="KAB2595258.1"/>
    </source>
</evidence>
<organism evidence="2 3">
    <name type="scientific">Pyrus ussuriensis x Pyrus communis</name>
    <dbReference type="NCBI Taxonomy" id="2448454"/>
    <lineage>
        <taxon>Eukaryota</taxon>
        <taxon>Viridiplantae</taxon>
        <taxon>Streptophyta</taxon>
        <taxon>Embryophyta</taxon>
        <taxon>Tracheophyta</taxon>
        <taxon>Spermatophyta</taxon>
        <taxon>Magnoliopsida</taxon>
        <taxon>eudicotyledons</taxon>
        <taxon>Gunneridae</taxon>
        <taxon>Pentapetalae</taxon>
        <taxon>rosids</taxon>
        <taxon>fabids</taxon>
        <taxon>Rosales</taxon>
        <taxon>Rosaceae</taxon>
        <taxon>Amygdaloideae</taxon>
        <taxon>Maleae</taxon>
        <taxon>Pyrus</taxon>
    </lineage>
</organism>
<dbReference type="AlphaFoldDB" id="A0A5N5EWC1"/>
<name>A0A5N5EWC1_9ROSA</name>
<evidence type="ECO:0000313" key="3">
    <source>
        <dbReference type="Proteomes" id="UP000327157"/>
    </source>
</evidence>
<protein>
    <submittedName>
        <fullName evidence="2">Uncharacterized protein</fullName>
    </submittedName>
</protein>
<comment type="caution">
    <text evidence="2">The sequence shown here is derived from an EMBL/GenBank/DDBJ whole genome shotgun (WGS) entry which is preliminary data.</text>
</comment>
<keyword evidence="3" id="KW-1185">Reference proteome</keyword>
<gene>
    <name evidence="2" type="ORF">D8674_030708</name>
</gene>
<reference evidence="3" key="2">
    <citation type="submission" date="2019-10" db="EMBL/GenBank/DDBJ databases">
        <title>A de novo genome assembly of a pear dwarfing rootstock.</title>
        <authorList>
            <person name="Wang F."/>
            <person name="Wang J."/>
            <person name="Li S."/>
            <person name="Zhang Y."/>
            <person name="Fang M."/>
            <person name="Ma L."/>
            <person name="Zhao Y."/>
            <person name="Jiang S."/>
        </authorList>
    </citation>
    <scope>NUCLEOTIDE SEQUENCE [LARGE SCALE GENOMIC DNA]</scope>
</reference>
<accession>A0A5N5EWC1</accession>